<organism evidence="1 2">
    <name type="scientific">Oculimacula yallundae</name>
    <dbReference type="NCBI Taxonomy" id="86028"/>
    <lineage>
        <taxon>Eukaryota</taxon>
        <taxon>Fungi</taxon>
        <taxon>Dikarya</taxon>
        <taxon>Ascomycota</taxon>
        <taxon>Pezizomycotina</taxon>
        <taxon>Leotiomycetes</taxon>
        <taxon>Helotiales</taxon>
        <taxon>Ploettnerulaceae</taxon>
        <taxon>Oculimacula</taxon>
    </lineage>
</organism>
<accession>A0ABR4BUQ9</accession>
<dbReference type="EMBL" id="JAZHXI010000019">
    <property type="protein sequence ID" value="KAL2061387.1"/>
    <property type="molecule type" value="Genomic_DNA"/>
</dbReference>
<comment type="caution">
    <text evidence="1">The sequence shown here is derived from an EMBL/GenBank/DDBJ whole genome shotgun (WGS) entry which is preliminary data.</text>
</comment>
<evidence type="ECO:0000313" key="1">
    <source>
        <dbReference type="EMBL" id="KAL2061387.1"/>
    </source>
</evidence>
<keyword evidence="2" id="KW-1185">Reference proteome</keyword>
<reference evidence="1 2" key="1">
    <citation type="journal article" date="2024" name="Commun. Biol.">
        <title>Comparative genomic analysis of thermophilic fungi reveals convergent evolutionary adaptations and gene losses.</title>
        <authorList>
            <person name="Steindorff A.S."/>
            <person name="Aguilar-Pontes M.V."/>
            <person name="Robinson A.J."/>
            <person name="Andreopoulos B."/>
            <person name="LaButti K."/>
            <person name="Kuo A."/>
            <person name="Mondo S."/>
            <person name="Riley R."/>
            <person name="Otillar R."/>
            <person name="Haridas S."/>
            <person name="Lipzen A."/>
            <person name="Grimwood J."/>
            <person name="Schmutz J."/>
            <person name="Clum A."/>
            <person name="Reid I.D."/>
            <person name="Moisan M.C."/>
            <person name="Butler G."/>
            <person name="Nguyen T.T.M."/>
            <person name="Dewar K."/>
            <person name="Conant G."/>
            <person name="Drula E."/>
            <person name="Henrissat B."/>
            <person name="Hansel C."/>
            <person name="Singer S."/>
            <person name="Hutchinson M.I."/>
            <person name="de Vries R.P."/>
            <person name="Natvig D.O."/>
            <person name="Powell A.J."/>
            <person name="Tsang A."/>
            <person name="Grigoriev I.V."/>
        </authorList>
    </citation>
    <scope>NUCLEOTIDE SEQUENCE [LARGE SCALE GENOMIC DNA]</scope>
    <source>
        <strain evidence="1 2">CBS 494.80</strain>
    </source>
</reference>
<gene>
    <name evidence="1" type="ORF">VTL71DRAFT_7660</name>
</gene>
<proteinExistence type="predicted"/>
<dbReference type="Proteomes" id="UP001595075">
    <property type="component" value="Unassembled WGS sequence"/>
</dbReference>
<name>A0ABR4BUQ9_9HELO</name>
<sequence length="95" mass="11241">MRGLQERVRLRYKTSGACERSVPWHGESDWIMFLKTRERSFFRAQAYIPCVGSKFMCQKSSIRDRLSNKGLESILNLQNRVLKPIQYKFQLPKSN</sequence>
<protein>
    <submittedName>
        <fullName evidence="1">Uncharacterized protein</fullName>
    </submittedName>
</protein>
<evidence type="ECO:0000313" key="2">
    <source>
        <dbReference type="Proteomes" id="UP001595075"/>
    </source>
</evidence>